<proteinExistence type="predicted"/>
<evidence type="ECO:0000313" key="2">
    <source>
        <dbReference type="EnsemblPlants" id="OMERI03G08210.1"/>
    </source>
</evidence>
<dbReference type="Gramene" id="OMERI03G08210.1">
    <property type="protein sequence ID" value="OMERI03G08210.1"/>
    <property type="gene ID" value="OMERI03G08210"/>
</dbReference>
<evidence type="ECO:0000313" key="3">
    <source>
        <dbReference type="Proteomes" id="UP000008021"/>
    </source>
</evidence>
<evidence type="ECO:0000256" key="1">
    <source>
        <dbReference type="SAM" id="MobiDB-lite"/>
    </source>
</evidence>
<feature type="region of interest" description="Disordered" evidence="1">
    <location>
        <begin position="1"/>
        <end position="32"/>
    </location>
</feature>
<dbReference type="HOGENOM" id="CLU_2726456_0_0_1"/>
<dbReference type="EnsemblPlants" id="OMERI03G08210.1">
    <property type="protein sequence ID" value="OMERI03G08210.1"/>
    <property type="gene ID" value="OMERI03G08210"/>
</dbReference>
<keyword evidence="3" id="KW-1185">Reference proteome</keyword>
<dbReference type="AlphaFoldDB" id="A0A0E0CXA1"/>
<reference evidence="2" key="2">
    <citation type="submission" date="2018-05" db="EMBL/GenBank/DDBJ databases">
        <title>OmerRS3 (Oryza meridionalis Reference Sequence Version 3).</title>
        <authorList>
            <person name="Zhang J."/>
            <person name="Kudrna D."/>
            <person name="Lee S."/>
            <person name="Talag J."/>
            <person name="Welchert J."/>
            <person name="Wing R.A."/>
        </authorList>
    </citation>
    <scope>NUCLEOTIDE SEQUENCE [LARGE SCALE GENOMIC DNA]</scope>
    <source>
        <strain evidence="2">cv. OR44</strain>
    </source>
</reference>
<accession>A0A0E0CXA1</accession>
<protein>
    <submittedName>
        <fullName evidence="2">Uncharacterized protein</fullName>
    </submittedName>
</protein>
<reference evidence="2" key="1">
    <citation type="submission" date="2015-04" db="UniProtKB">
        <authorList>
            <consortium name="EnsemblPlants"/>
        </authorList>
    </citation>
    <scope>IDENTIFICATION</scope>
</reference>
<dbReference type="Proteomes" id="UP000008021">
    <property type="component" value="Chromosome 3"/>
</dbReference>
<organism evidence="2">
    <name type="scientific">Oryza meridionalis</name>
    <dbReference type="NCBI Taxonomy" id="40149"/>
    <lineage>
        <taxon>Eukaryota</taxon>
        <taxon>Viridiplantae</taxon>
        <taxon>Streptophyta</taxon>
        <taxon>Embryophyta</taxon>
        <taxon>Tracheophyta</taxon>
        <taxon>Spermatophyta</taxon>
        <taxon>Magnoliopsida</taxon>
        <taxon>Liliopsida</taxon>
        <taxon>Poales</taxon>
        <taxon>Poaceae</taxon>
        <taxon>BOP clade</taxon>
        <taxon>Oryzoideae</taxon>
        <taxon>Oryzeae</taxon>
        <taxon>Oryzinae</taxon>
        <taxon>Oryza</taxon>
    </lineage>
</organism>
<sequence length="72" mass="7882">MATERKIRRSTPRRRRSTPPASTLTSRLVGTGMATEREIWSSAPRSAAAAPLRRAAVDHGFYPGEESWGGVD</sequence>
<feature type="compositionally biased region" description="Basic residues" evidence="1">
    <location>
        <begin position="1"/>
        <end position="17"/>
    </location>
</feature>
<feature type="compositionally biased region" description="Low complexity" evidence="1">
    <location>
        <begin position="18"/>
        <end position="27"/>
    </location>
</feature>
<name>A0A0E0CXA1_9ORYZ</name>